<dbReference type="PANTHER" id="PTHR32411:SF55">
    <property type="entry name" value="CYSTEINE-RICH REPEAT SECRETORY PROTEIN 55"/>
    <property type="match status" value="1"/>
</dbReference>
<dbReference type="Proteomes" id="UP000288805">
    <property type="component" value="Unassembled WGS sequence"/>
</dbReference>
<proteinExistence type="predicted"/>
<organism evidence="1 2">
    <name type="scientific">Vitis vinifera</name>
    <name type="common">Grape</name>
    <dbReference type="NCBI Taxonomy" id="29760"/>
    <lineage>
        <taxon>Eukaryota</taxon>
        <taxon>Viridiplantae</taxon>
        <taxon>Streptophyta</taxon>
        <taxon>Embryophyta</taxon>
        <taxon>Tracheophyta</taxon>
        <taxon>Spermatophyta</taxon>
        <taxon>Magnoliopsida</taxon>
        <taxon>eudicotyledons</taxon>
        <taxon>Gunneridae</taxon>
        <taxon>Pentapetalae</taxon>
        <taxon>rosids</taxon>
        <taxon>Vitales</taxon>
        <taxon>Vitaceae</taxon>
        <taxon>Viteae</taxon>
        <taxon>Vitis</taxon>
    </lineage>
</organism>
<name>A0A438DFY4_VITVI</name>
<sequence length="164" mass="19246">MASWLPPMVVANTWSTAWHNAEEMWARRLLNLYSRCCKADSYTLSKRGRRQIWFDYCFLRYSNKDFIGIDTGFGIYYYNVDNVTETERFNEELSKLMEKIRSQAVEPQNAGLGKGQTELTPFITLYALCNAHGTFAIVLRPMPRHCCWQFPQLLRQQEGLPRFV</sequence>
<dbReference type="PANTHER" id="PTHR32411">
    <property type="entry name" value="CYSTEINE-RICH REPEAT SECRETORY PROTEIN 38-RELATED"/>
    <property type="match status" value="1"/>
</dbReference>
<dbReference type="EMBL" id="QGNW01001642">
    <property type="protein sequence ID" value="RVW34384.1"/>
    <property type="molecule type" value="Genomic_DNA"/>
</dbReference>
<comment type="caution">
    <text evidence="1">The sequence shown here is derived from an EMBL/GenBank/DDBJ whole genome shotgun (WGS) entry which is preliminary data.</text>
</comment>
<evidence type="ECO:0000313" key="1">
    <source>
        <dbReference type="EMBL" id="RVW34384.1"/>
    </source>
</evidence>
<protein>
    <submittedName>
        <fullName evidence="1">Cysteine-rich repeat secretory protein 55</fullName>
    </submittedName>
</protein>
<gene>
    <name evidence="1" type="primary">CRRSP55_0</name>
    <name evidence="1" type="ORF">CK203_092185</name>
</gene>
<evidence type="ECO:0000313" key="2">
    <source>
        <dbReference type="Proteomes" id="UP000288805"/>
    </source>
</evidence>
<dbReference type="InterPro" id="IPR050581">
    <property type="entry name" value="CRR_secretory_protein"/>
</dbReference>
<reference evidence="1 2" key="1">
    <citation type="journal article" date="2018" name="PLoS Genet.">
        <title>Population sequencing reveals clonal diversity and ancestral inbreeding in the grapevine cultivar Chardonnay.</title>
        <authorList>
            <person name="Roach M.J."/>
            <person name="Johnson D.L."/>
            <person name="Bohlmann J."/>
            <person name="van Vuuren H.J."/>
            <person name="Jones S.J."/>
            <person name="Pretorius I.S."/>
            <person name="Schmidt S.A."/>
            <person name="Borneman A.R."/>
        </authorList>
    </citation>
    <scope>NUCLEOTIDE SEQUENCE [LARGE SCALE GENOMIC DNA]</scope>
    <source>
        <strain evidence="2">cv. Chardonnay</strain>
        <tissue evidence="1">Leaf</tissue>
    </source>
</reference>
<accession>A0A438DFY4</accession>
<dbReference type="AlphaFoldDB" id="A0A438DFY4"/>